<dbReference type="RefSeq" id="WP_163227950.1">
    <property type="nucleotide sequence ID" value="NZ_VYSG01000003.1"/>
</dbReference>
<accession>A0A6I5NNR9</accession>
<keyword evidence="1" id="KW-1133">Transmembrane helix</keyword>
<evidence type="ECO:0000313" key="2">
    <source>
        <dbReference type="EMBL" id="NEG70352.1"/>
    </source>
</evidence>
<dbReference type="Proteomes" id="UP000469292">
    <property type="component" value="Unassembled WGS sequence"/>
</dbReference>
<feature type="transmembrane region" description="Helical" evidence="1">
    <location>
        <begin position="229"/>
        <end position="252"/>
    </location>
</feature>
<dbReference type="EMBL" id="VYSG01000003">
    <property type="protein sequence ID" value="NEG70352.1"/>
    <property type="molecule type" value="Genomic_DNA"/>
</dbReference>
<feature type="transmembrane region" description="Helical" evidence="1">
    <location>
        <begin position="12"/>
        <end position="33"/>
    </location>
</feature>
<organism evidence="2 3">
    <name type="scientific">Bifidobacterium choloepi</name>
    <dbReference type="NCBI Taxonomy" id="2614131"/>
    <lineage>
        <taxon>Bacteria</taxon>
        <taxon>Bacillati</taxon>
        <taxon>Actinomycetota</taxon>
        <taxon>Actinomycetes</taxon>
        <taxon>Bifidobacteriales</taxon>
        <taxon>Bifidobacteriaceae</taxon>
        <taxon>Bifidobacterium</taxon>
    </lineage>
</organism>
<feature type="transmembrane region" description="Helical" evidence="1">
    <location>
        <begin position="205"/>
        <end position="222"/>
    </location>
</feature>
<keyword evidence="3" id="KW-1185">Reference proteome</keyword>
<gene>
    <name evidence="2" type="ORF">F6S87_07055</name>
</gene>
<reference evidence="2 3" key="1">
    <citation type="submission" date="2019-09" db="EMBL/GenBank/DDBJ databases">
        <title>Phylogenetic characterization of a novel taxon of the genus Bifidobacterium: Bifidobacterium choloepi sp. nov.</title>
        <authorList>
            <person name="Modesto M."/>
            <person name="Satti M."/>
        </authorList>
    </citation>
    <scope>NUCLEOTIDE SEQUENCE [LARGE SCALE GENOMIC DNA]</scope>
    <source>
        <strain evidence="2 3">BRDM6</strain>
    </source>
</reference>
<feature type="transmembrane region" description="Helical" evidence="1">
    <location>
        <begin position="384"/>
        <end position="414"/>
    </location>
</feature>
<proteinExistence type="predicted"/>
<feature type="transmembrane region" description="Helical" evidence="1">
    <location>
        <begin position="45"/>
        <end position="67"/>
    </location>
</feature>
<dbReference type="AlphaFoldDB" id="A0A6I5NNR9"/>
<comment type="caution">
    <text evidence="2">The sequence shown here is derived from an EMBL/GenBank/DDBJ whole genome shotgun (WGS) entry which is preliminary data.</text>
</comment>
<evidence type="ECO:0008006" key="4">
    <source>
        <dbReference type="Google" id="ProtNLM"/>
    </source>
</evidence>
<feature type="transmembrane region" description="Helical" evidence="1">
    <location>
        <begin position="351"/>
        <end position="372"/>
    </location>
</feature>
<evidence type="ECO:0000313" key="3">
    <source>
        <dbReference type="Proteomes" id="UP000469292"/>
    </source>
</evidence>
<sequence>MTLDKSNTKKVGFPLSIIITLCDYLLIIAIVFNANSVYALGYGKFAASCFALAISSGLYFLLGLLLHRDVWQRTTLIVILLASCTLVIQLLLAAVHSDGSFSSGIWIQYTVALPLMAGGFICRGYDIVRRGILVSLTWFGTLIALISLVFWSLSNFAGLQASKTLPMLWADNGTIYSYYNLYYNVQQMYVGSTLFWRNCGVFSEPPMYAAFLGIILALNIYIREKENRFCSIIVSITLLTTLSTGSLIYLAMLWLPKIYQNTIQKRKTVIRYFWLFLATIIVFFAVIYLTSAINEKISDTHSGKTHFADLIYGTQIWLDNPFFGHGLNSDDFIWSNYMIFFRAGLGYTSGILYLLIHGGILLGLCAIIPLILGIAKSRNWQDRYFILFVVFVFIFAVVQTDAIFIFSLAFCYLITFEKKAKNSIAAMQTGNI</sequence>
<protein>
    <recommendedName>
        <fullName evidence="4">O-antigen ligase family protein</fullName>
    </recommendedName>
</protein>
<feature type="transmembrane region" description="Helical" evidence="1">
    <location>
        <begin position="106"/>
        <end position="125"/>
    </location>
</feature>
<name>A0A6I5NNR9_9BIFI</name>
<keyword evidence="1" id="KW-0812">Transmembrane</keyword>
<evidence type="ECO:0000256" key="1">
    <source>
        <dbReference type="SAM" id="Phobius"/>
    </source>
</evidence>
<feature type="transmembrane region" description="Helical" evidence="1">
    <location>
        <begin position="74"/>
        <end position="94"/>
    </location>
</feature>
<keyword evidence="1" id="KW-0472">Membrane</keyword>
<feature type="transmembrane region" description="Helical" evidence="1">
    <location>
        <begin position="132"/>
        <end position="153"/>
    </location>
</feature>
<feature type="transmembrane region" description="Helical" evidence="1">
    <location>
        <begin position="272"/>
        <end position="290"/>
    </location>
</feature>